<dbReference type="PATRIC" id="fig|1619248.3.peg.2995"/>
<dbReference type="PROSITE" id="PS51372">
    <property type="entry name" value="PRD_2"/>
    <property type="match status" value="1"/>
</dbReference>
<dbReference type="InterPro" id="IPR036634">
    <property type="entry name" value="PRD_sf"/>
</dbReference>
<comment type="caution">
    <text evidence="3">The sequence shown here is derived from an EMBL/GenBank/DDBJ whole genome shotgun (WGS) entry which is preliminary data.</text>
</comment>
<name>A0A0F1BFA6_9ENTR</name>
<dbReference type="RefSeq" id="WP_045284598.1">
    <property type="nucleotide sequence ID" value="NZ_CABMND010000007.1"/>
</dbReference>
<dbReference type="GeneID" id="72833180"/>
<accession>A0A0F1BFA6</accession>
<dbReference type="PANTHER" id="PTHR30185:SF14">
    <property type="entry name" value="STATIONARY PHASE-INDUCIBLE PROTEIN CSIE-RELATED"/>
    <property type="match status" value="1"/>
</dbReference>
<evidence type="ECO:0000256" key="1">
    <source>
        <dbReference type="ARBA" id="ARBA00022737"/>
    </source>
</evidence>
<evidence type="ECO:0000313" key="5">
    <source>
        <dbReference type="Proteomes" id="UP000033352"/>
    </source>
</evidence>
<gene>
    <name evidence="4" type="primary">csiE</name>
    <name evidence="4" type="ORF">MX989_06080</name>
    <name evidence="3" type="ORF">SS37_02370</name>
</gene>
<dbReference type="Gene3D" id="1.10.1790.10">
    <property type="entry name" value="PRD domain"/>
    <property type="match status" value="1"/>
</dbReference>
<protein>
    <submittedName>
        <fullName evidence="3">Stationary phase inducible protein CsiE</fullName>
    </submittedName>
</protein>
<evidence type="ECO:0000313" key="3">
    <source>
        <dbReference type="EMBL" id="KJN31959.1"/>
    </source>
</evidence>
<dbReference type="Pfam" id="PF00874">
    <property type="entry name" value="PRD"/>
    <property type="match status" value="2"/>
</dbReference>
<reference evidence="3 5" key="1">
    <citation type="submission" date="2015-03" db="EMBL/GenBank/DDBJ databases">
        <authorList>
            <person name="McCorrison J."/>
            <person name="Sanka R."/>
            <person name="Adams M."/>
            <person name="Brinkac L."/>
            <person name="Nierman W."/>
            <person name="Sutton G."/>
            <person name="Nelson K."/>
            <person name="Kiedrowski L."/>
            <person name="Guerrero D."/>
            <person name="Bonomo R."/>
        </authorList>
    </citation>
    <scope>NUCLEOTIDE SEQUENCE [LARGE SCALE GENOMIC DNA]</scope>
    <source>
        <strain evidence="3 5">35699</strain>
    </source>
</reference>
<dbReference type="Proteomes" id="UP000033352">
    <property type="component" value="Unassembled WGS sequence"/>
</dbReference>
<dbReference type="OrthoDB" id="6415323at2"/>
<feature type="domain" description="PRD" evidence="2">
    <location>
        <begin position="229"/>
        <end position="336"/>
    </location>
</feature>
<dbReference type="SUPFAM" id="SSF63520">
    <property type="entry name" value="PTS-regulatory domain, PRD"/>
    <property type="match status" value="1"/>
</dbReference>
<sequence>MMTTLEIPSVLSSSQRRCQVLLMLYLPDAAVTAQSIIAANGVDDAMARQDIAETRDEIQRYHRLDIVTHQDGSYRLEGTALNQRLCLLHWLRRALRLCPQFVSHQFTPALKTALKQHGIARPLYDDANLRALINFCSRKLQRQFECRDVQFLQLYLQYCLIQHQLGNTPQFSHSQRSWTQSRGEYFTAQEIVRHWKRRVPQGAHGDEQLFLALLFMMLRTPDPVLDKHQQDQRLRRAIVRMVARFRSQTGMNFSDEQGLTDQLYIHLAQALDRSLFEIGIDNSLPEEIHRLYPRLLRTTKEALFELEAEFGLRFSDEEMSLVAVIFGAWLMQETDLHEKQVILLTGDDKTSEDRIEQQLRELTLLPLNIRYLTLQAFQKEGAPREAALVITPYPTALPLFSPPLIHAVETLNAQQQEHIRAMLES</sequence>
<keyword evidence="1" id="KW-0677">Repeat</keyword>
<dbReference type="GO" id="GO:0006355">
    <property type="term" value="P:regulation of DNA-templated transcription"/>
    <property type="evidence" value="ECO:0007669"/>
    <property type="project" value="InterPro"/>
</dbReference>
<reference evidence="4" key="2">
    <citation type="submission" date="2022-11" db="EMBL/GenBank/DDBJ databases">
        <title>blaNDM-1 and qnrB1 co-producing ST413 Enterobacter.</title>
        <authorList>
            <person name="Halder G."/>
            <person name="Chaudhuri B."/>
            <person name="Dutta S."/>
        </authorList>
    </citation>
    <scope>NUCLEOTIDE SEQUENCE</scope>
    <source>
        <strain evidence="4">PEER684</strain>
    </source>
</reference>
<dbReference type="Proteomes" id="UP001185068">
    <property type="component" value="Unassembled WGS sequence"/>
</dbReference>
<proteinExistence type="predicted"/>
<evidence type="ECO:0000313" key="4">
    <source>
        <dbReference type="EMBL" id="MDR9945653.1"/>
    </source>
</evidence>
<dbReference type="EMBL" id="JZYX01000004">
    <property type="protein sequence ID" value="KJN31959.1"/>
    <property type="molecule type" value="Genomic_DNA"/>
</dbReference>
<evidence type="ECO:0000259" key="2">
    <source>
        <dbReference type="PROSITE" id="PS51372"/>
    </source>
</evidence>
<dbReference type="NCBIfam" id="NF008597">
    <property type="entry name" value="PRK11564.1"/>
    <property type="match status" value="1"/>
</dbReference>
<dbReference type="AlphaFoldDB" id="A0A0F1BFA6"/>
<dbReference type="InterPro" id="IPR050661">
    <property type="entry name" value="BglG_antiterminators"/>
</dbReference>
<organism evidence="3 5">
    <name type="scientific">Enterobacter sichuanensis</name>
    <dbReference type="NCBI Taxonomy" id="2071710"/>
    <lineage>
        <taxon>Bacteria</taxon>
        <taxon>Pseudomonadati</taxon>
        <taxon>Pseudomonadota</taxon>
        <taxon>Gammaproteobacteria</taxon>
        <taxon>Enterobacterales</taxon>
        <taxon>Enterobacteriaceae</taxon>
        <taxon>Enterobacter</taxon>
        <taxon>Enterobacter cloacae complex</taxon>
    </lineage>
</organism>
<dbReference type="EMBL" id="JALLIR010000001">
    <property type="protein sequence ID" value="MDR9945653.1"/>
    <property type="molecule type" value="Genomic_DNA"/>
</dbReference>
<dbReference type="InterPro" id="IPR011608">
    <property type="entry name" value="PRD"/>
</dbReference>
<dbReference type="PANTHER" id="PTHR30185">
    <property type="entry name" value="CRYPTIC BETA-GLUCOSIDE BGL OPERON ANTITERMINATOR"/>
    <property type="match status" value="1"/>
</dbReference>